<keyword evidence="8" id="KW-0812">Transmembrane</keyword>
<keyword evidence="8" id="KW-1133">Transmembrane helix</keyword>
<comment type="subunit">
    <text evidence="7">Homodimer, forms a heterotetramer with a Cas1 homodimer.</text>
</comment>
<comment type="function">
    <text evidence="7">CRISPR (clustered regularly interspaced short palindromic repeat), is an adaptive immune system that provides protection against mobile genetic elements (viruses, transposable elements and conjugative plasmids). CRISPR clusters contain sequences complementary to antecedent mobile elements and target invading nucleic acids. CRISPR clusters are transcribed and processed into CRISPR RNA (crRNA). Functions as a ssRNA-specific endoribonuclease. Involved in the integration of spacer DNA into the CRISPR cassette.</text>
</comment>
<dbReference type="Proteomes" id="UP000177958">
    <property type="component" value="Unassembled WGS sequence"/>
</dbReference>
<evidence type="ECO:0000256" key="3">
    <source>
        <dbReference type="ARBA" id="ARBA00022759"/>
    </source>
</evidence>
<sequence length="195" mass="22599">MGKMENAVRKQRKKRYIQDAILTTLAGVGALAVVALAPAVLIAVGQIAKQSGYKMGWRARTAAGRLAQKGLVRFVEIHGKKHVEITEAGRRFFALESAKLEARTHRKLRWDRRYRMVIFDIPETRRGTRERLRRLMREFGFLRIQDSVWVSPHECEELVALIKAELRIGKDVLYVIVESIENDAWVRRYFNLPQE</sequence>
<keyword evidence="2 7" id="KW-0479">Metal-binding</keyword>
<organism evidence="10 11">
    <name type="scientific">Candidatus Kaiserbacteria bacterium RIFCSPHIGHO2_01_FULL_55_17</name>
    <dbReference type="NCBI Taxonomy" id="1798484"/>
    <lineage>
        <taxon>Bacteria</taxon>
        <taxon>Candidatus Kaiseribacteriota</taxon>
    </lineage>
</organism>
<feature type="domain" description="Transcriptional repressor PaaX-like central Cas2-like" evidence="9">
    <location>
        <begin position="109"/>
        <end position="180"/>
    </location>
</feature>
<evidence type="ECO:0000256" key="7">
    <source>
        <dbReference type="HAMAP-Rule" id="MF_01471"/>
    </source>
</evidence>
<comment type="cofactor">
    <cofactor evidence="7">
        <name>Mg(2+)</name>
        <dbReference type="ChEBI" id="CHEBI:18420"/>
    </cofactor>
</comment>
<evidence type="ECO:0000256" key="6">
    <source>
        <dbReference type="ARBA" id="ARBA00023118"/>
    </source>
</evidence>
<dbReference type="InterPro" id="IPR021127">
    <property type="entry name" value="CRISPR_associated_Cas2"/>
</dbReference>
<proteinExistence type="inferred from homology"/>
<dbReference type="GO" id="GO:0043571">
    <property type="term" value="P:maintenance of CRISPR repeat elements"/>
    <property type="evidence" value="ECO:0007669"/>
    <property type="project" value="UniProtKB-UniRule"/>
</dbReference>
<evidence type="ECO:0000256" key="1">
    <source>
        <dbReference type="ARBA" id="ARBA00022722"/>
    </source>
</evidence>
<feature type="binding site" evidence="7">
    <location>
        <position position="120"/>
    </location>
    <ligand>
        <name>Mg(2+)</name>
        <dbReference type="ChEBI" id="CHEBI:18420"/>
        <note>catalytic</note>
    </ligand>
</feature>
<dbReference type="SUPFAM" id="SSF143430">
    <property type="entry name" value="TTP0101/SSO1404-like"/>
    <property type="match status" value="1"/>
</dbReference>
<feature type="transmembrane region" description="Helical" evidence="8">
    <location>
        <begin position="21"/>
        <end position="44"/>
    </location>
</feature>
<dbReference type="AlphaFoldDB" id="A0A1F6D7X2"/>
<evidence type="ECO:0000259" key="9">
    <source>
        <dbReference type="Pfam" id="PF20803"/>
    </source>
</evidence>
<accession>A0A1F6D7X2</accession>
<dbReference type="InterPro" id="IPR048846">
    <property type="entry name" value="PaaX-like_central"/>
</dbReference>
<reference evidence="10 11" key="1">
    <citation type="journal article" date="2016" name="Nat. Commun.">
        <title>Thousands of microbial genomes shed light on interconnected biogeochemical processes in an aquifer system.</title>
        <authorList>
            <person name="Anantharaman K."/>
            <person name="Brown C.T."/>
            <person name="Hug L.A."/>
            <person name="Sharon I."/>
            <person name="Castelle C.J."/>
            <person name="Probst A.J."/>
            <person name="Thomas B.C."/>
            <person name="Singh A."/>
            <person name="Wilkins M.J."/>
            <person name="Karaoz U."/>
            <person name="Brodie E.L."/>
            <person name="Williams K.H."/>
            <person name="Hubbard S.S."/>
            <person name="Banfield J.F."/>
        </authorList>
    </citation>
    <scope>NUCLEOTIDE SEQUENCE [LARGE SCALE GENOMIC DNA]</scope>
</reference>
<dbReference type="PANTHER" id="PTHR30319:SF1">
    <property type="entry name" value="TRANSCRIPTIONAL REPRESSOR PAAX"/>
    <property type="match status" value="1"/>
</dbReference>
<dbReference type="PANTHER" id="PTHR30319">
    <property type="entry name" value="PHENYLACETIC ACID REGULATOR-RELATED TRANSCRIPTIONAL REPRESSOR"/>
    <property type="match status" value="1"/>
</dbReference>
<evidence type="ECO:0000256" key="2">
    <source>
        <dbReference type="ARBA" id="ARBA00022723"/>
    </source>
</evidence>
<dbReference type="HAMAP" id="MF_01471">
    <property type="entry name" value="Cas2"/>
    <property type="match status" value="1"/>
</dbReference>
<comment type="caution">
    <text evidence="10">The sequence shown here is derived from an EMBL/GenBank/DDBJ whole genome shotgun (WGS) entry which is preliminary data.</text>
</comment>
<keyword evidence="4 7" id="KW-0378">Hydrolase</keyword>
<keyword evidence="1 7" id="KW-0540">Nuclease</keyword>
<evidence type="ECO:0000313" key="11">
    <source>
        <dbReference type="Proteomes" id="UP000177958"/>
    </source>
</evidence>
<evidence type="ECO:0000256" key="8">
    <source>
        <dbReference type="SAM" id="Phobius"/>
    </source>
</evidence>
<dbReference type="GO" id="GO:0004521">
    <property type="term" value="F:RNA endonuclease activity"/>
    <property type="evidence" value="ECO:0007669"/>
    <property type="project" value="InterPro"/>
</dbReference>
<keyword evidence="6 7" id="KW-0051">Antiviral defense</keyword>
<protein>
    <recommendedName>
        <fullName evidence="7">CRISPR-associated endoribonuclease Cas2</fullName>
        <ecNumber evidence="7">3.1.-.-</ecNumber>
    </recommendedName>
</protein>
<keyword evidence="5 7" id="KW-0460">Magnesium</keyword>
<dbReference type="EC" id="3.1.-.-" evidence="7"/>
<dbReference type="GO" id="GO:0046872">
    <property type="term" value="F:metal ion binding"/>
    <property type="evidence" value="ECO:0007669"/>
    <property type="project" value="UniProtKB-UniRule"/>
</dbReference>
<gene>
    <name evidence="7" type="primary">cas2</name>
    <name evidence="10" type="ORF">A2853_03955</name>
</gene>
<name>A0A1F6D7X2_9BACT</name>
<dbReference type="NCBIfam" id="TIGR01573">
    <property type="entry name" value="cas2"/>
    <property type="match status" value="1"/>
</dbReference>
<dbReference type="EMBL" id="MFKX01000026">
    <property type="protein sequence ID" value="OGG57485.1"/>
    <property type="molecule type" value="Genomic_DNA"/>
</dbReference>
<dbReference type="GO" id="GO:0006351">
    <property type="term" value="P:DNA-templated transcription"/>
    <property type="evidence" value="ECO:0007669"/>
    <property type="project" value="TreeGrafter"/>
</dbReference>
<keyword evidence="8" id="KW-0472">Membrane</keyword>
<dbReference type="Pfam" id="PF20803">
    <property type="entry name" value="PaaX_M"/>
    <property type="match status" value="1"/>
</dbReference>
<keyword evidence="3 7" id="KW-0255">Endonuclease</keyword>
<evidence type="ECO:0000256" key="4">
    <source>
        <dbReference type="ARBA" id="ARBA00022801"/>
    </source>
</evidence>
<comment type="similarity">
    <text evidence="7">Belongs to the CRISPR-associated endoribonuclease Cas2 protein family.</text>
</comment>
<evidence type="ECO:0000313" key="10">
    <source>
        <dbReference type="EMBL" id="OGG57485.1"/>
    </source>
</evidence>
<dbReference type="Gene3D" id="3.30.70.2650">
    <property type="match status" value="1"/>
</dbReference>
<dbReference type="GO" id="GO:0016787">
    <property type="term" value="F:hydrolase activity"/>
    <property type="evidence" value="ECO:0007669"/>
    <property type="project" value="UniProtKB-KW"/>
</dbReference>
<evidence type="ECO:0000256" key="5">
    <source>
        <dbReference type="ARBA" id="ARBA00022842"/>
    </source>
</evidence>
<dbReference type="GO" id="GO:0051607">
    <property type="term" value="P:defense response to virus"/>
    <property type="evidence" value="ECO:0007669"/>
    <property type="project" value="UniProtKB-UniRule"/>
</dbReference>